<dbReference type="Gene3D" id="3.60.10.10">
    <property type="entry name" value="Endonuclease/exonuclease/phosphatase"/>
    <property type="match status" value="1"/>
</dbReference>
<keyword evidence="4" id="KW-1185">Reference proteome</keyword>
<reference evidence="3" key="1">
    <citation type="submission" date="2021-04" db="EMBL/GenBank/DDBJ databases">
        <authorList>
            <consortium name="Wellcome Sanger Institute Data Sharing"/>
        </authorList>
    </citation>
    <scope>NUCLEOTIDE SEQUENCE [LARGE SCALE GENOMIC DNA]</scope>
</reference>
<feature type="domain" description="Reverse transcriptase" evidence="2">
    <location>
        <begin position="523"/>
        <end position="799"/>
    </location>
</feature>
<feature type="compositionally biased region" description="Polar residues" evidence="1">
    <location>
        <begin position="21"/>
        <end position="36"/>
    </location>
</feature>
<dbReference type="GeneTree" id="ENSGT01150000286909"/>
<name>A0A671UYV8_SPAAU</name>
<evidence type="ECO:0000313" key="3">
    <source>
        <dbReference type="Ensembl" id="ENSSAUP00010019103.1"/>
    </source>
</evidence>
<dbReference type="InterPro" id="IPR005135">
    <property type="entry name" value="Endo/exonuclease/phosphatase"/>
</dbReference>
<dbReference type="Proteomes" id="UP000472265">
    <property type="component" value="Chromosome 13"/>
</dbReference>
<dbReference type="AlphaFoldDB" id="A0A671UYV8"/>
<dbReference type="Ensembl" id="ENSSAUT00010020221.1">
    <property type="protein sequence ID" value="ENSSAUP00010019103.1"/>
    <property type="gene ID" value="ENSSAUG00010008642.1"/>
</dbReference>
<feature type="region of interest" description="Disordered" evidence="1">
    <location>
        <begin position="1"/>
        <end position="38"/>
    </location>
</feature>
<protein>
    <recommendedName>
        <fullName evidence="2">Reverse transcriptase domain-containing protein</fullName>
    </recommendedName>
</protein>
<feature type="compositionally biased region" description="Polar residues" evidence="1">
    <location>
        <begin position="1"/>
        <end position="13"/>
    </location>
</feature>
<evidence type="ECO:0000256" key="1">
    <source>
        <dbReference type="SAM" id="MobiDB-lite"/>
    </source>
</evidence>
<dbReference type="Pfam" id="PF00078">
    <property type="entry name" value="RVT_1"/>
    <property type="match status" value="1"/>
</dbReference>
<dbReference type="PANTHER" id="PTHR33332">
    <property type="entry name" value="REVERSE TRANSCRIPTASE DOMAIN-CONTAINING PROTEIN"/>
    <property type="match status" value="1"/>
</dbReference>
<dbReference type="Pfam" id="PF03372">
    <property type="entry name" value="Exo_endo_phos"/>
    <property type="match status" value="1"/>
</dbReference>
<sequence>MPAAVQSTVQLSSAPVPPTQPIKSIWSNSRPPSRNTGRAVDHSVLASLPRSASSTANCESTTVNFGLLNIRSLTSKGHLIQDLITDHKFDFFCLTETWQQSNDFSQLNESTPPAFTYTCQPRGTGRGGGLAVIQHEKWKVSPVPTPAFTSFESTVCQLSGPTPTIIATVYRPPKPNIDFLHDFAALLTHLSTLSPNNIVLGDFNIHMDNTNNPLTKDFTSCLDSFGFQQHTDTPTHSKGHILDLICCSGVSPSDLTAVELPITDHFLLSFNVKLSLSTTKLPRLISFRNIKDINLDSLSSSIDSLMATQNSLTLEQLVSHYNTGLQQILNSLAPLKTRSVSFSLSAPWFTPELRLMKAKGRQLERLYRKTGLHIHKDIYKNHMLHYKNCITQTKSNYYTAIICSNKGNTKSLFSLYKNITQAQESLPSHLCSTAFCNSIMSFLSQKIQMIHQHLSSQTTLNVISELPPPTHFFSCFQLPTSAEISDLIRKTKPSTCQLDPLPTVLVKACLPSLVPLISAIIHSSLSTGTVPTPFKTAAITPILKKPGADPTDFNNLRPISNLPFISKILEKTVATQLHSHLFNNNLYEQFQSGFCPLHSTETALLKITNDLLMAADTGLLSILILLDLSAAFDTICHTTLLKRLSSLGITHTPLNWFKSYLSCRTQFIQLKTFTSQPSLVTSGVPQGSVLGPLLFIIYLLPLGNIFRKHNITFHCYADDTQLYLASKPTSNFPPSSLTDCLTEIKSWFTSNLRKLNSDKTEILLIGTQSTLSKTDSFPLIIDNCSVSPSPQVKSLGVTLDSTLSFQSHINNITRSAYFHLRNINRLRPSLTIHTTAILVHSLITSRLDYCNSLLSGLTHKSLHKLQLVQNSAARVITRTPSIHHITPVLQQLHWLPVKSRIYFKILLLTFKAIHNLAPPYLSNLLHIATPSRTLRSSSSILLTVPPARLTTMGSRAFSRSAPRLWNSLPPEIRNITTLSDFKSKLKTHLFKITFLS</sequence>
<dbReference type="PROSITE" id="PS50878">
    <property type="entry name" value="RT_POL"/>
    <property type="match status" value="1"/>
</dbReference>
<reference evidence="3" key="2">
    <citation type="submission" date="2025-08" db="UniProtKB">
        <authorList>
            <consortium name="Ensembl"/>
        </authorList>
    </citation>
    <scope>IDENTIFICATION</scope>
</reference>
<evidence type="ECO:0000313" key="4">
    <source>
        <dbReference type="Proteomes" id="UP000472265"/>
    </source>
</evidence>
<dbReference type="OMA" id="INWINIT"/>
<dbReference type="SUPFAM" id="SSF56672">
    <property type="entry name" value="DNA/RNA polymerases"/>
    <property type="match status" value="1"/>
</dbReference>
<organism evidence="3 4">
    <name type="scientific">Sparus aurata</name>
    <name type="common">Gilthead sea bream</name>
    <dbReference type="NCBI Taxonomy" id="8175"/>
    <lineage>
        <taxon>Eukaryota</taxon>
        <taxon>Metazoa</taxon>
        <taxon>Chordata</taxon>
        <taxon>Craniata</taxon>
        <taxon>Vertebrata</taxon>
        <taxon>Euteleostomi</taxon>
        <taxon>Actinopterygii</taxon>
        <taxon>Neopterygii</taxon>
        <taxon>Teleostei</taxon>
        <taxon>Neoteleostei</taxon>
        <taxon>Acanthomorphata</taxon>
        <taxon>Eupercaria</taxon>
        <taxon>Spariformes</taxon>
        <taxon>Sparidae</taxon>
        <taxon>Sparus</taxon>
    </lineage>
</organism>
<dbReference type="InterPro" id="IPR043502">
    <property type="entry name" value="DNA/RNA_pol_sf"/>
</dbReference>
<dbReference type="CDD" id="cd01650">
    <property type="entry name" value="RT_nLTR_like"/>
    <property type="match status" value="1"/>
</dbReference>
<dbReference type="SUPFAM" id="SSF56219">
    <property type="entry name" value="DNase I-like"/>
    <property type="match status" value="1"/>
</dbReference>
<accession>A0A671UYV8</accession>
<dbReference type="InterPro" id="IPR000477">
    <property type="entry name" value="RT_dom"/>
</dbReference>
<reference evidence="3" key="3">
    <citation type="submission" date="2025-09" db="UniProtKB">
        <authorList>
            <consortium name="Ensembl"/>
        </authorList>
    </citation>
    <scope>IDENTIFICATION</scope>
</reference>
<dbReference type="GO" id="GO:0003824">
    <property type="term" value="F:catalytic activity"/>
    <property type="evidence" value="ECO:0007669"/>
    <property type="project" value="InterPro"/>
</dbReference>
<evidence type="ECO:0000259" key="2">
    <source>
        <dbReference type="PROSITE" id="PS50878"/>
    </source>
</evidence>
<dbReference type="InterPro" id="IPR036691">
    <property type="entry name" value="Endo/exonu/phosph_ase_sf"/>
</dbReference>
<proteinExistence type="predicted"/>
<dbReference type="InParanoid" id="A0A671UYV8"/>